<organism evidence="3 4">
    <name type="scientific">Petrolisthes cinctipes</name>
    <name type="common">Flat porcelain crab</name>
    <dbReference type="NCBI Taxonomy" id="88211"/>
    <lineage>
        <taxon>Eukaryota</taxon>
        <taxon>Metazoa</taxon>
        <taxon>Ecdysozoa</taxon>
        <taxon>Arthropoda</taxon>
        <taxon>Crustacea</taxon>
        <taxon>Multicrustacea</taxon>
        <taxon>Malacostraca</taxon>
        <taxon>Eumalacostraca</taxon>
        <taxon>Eucarida</taxon>
        <taxon>Decapoda</taxon>
        <taxon>Pleocyemata</taxon>
        <taxon>Anomura</taxon>
        <taxon>Galatheoidea</taxon>
        <taxon>Porcellanidae</taxon>
        <taxon>Petrolisthes</taxon>
    </lineage>
</organism>
<reference evidence="3" key="1">
    <citation type="submission" date="2023-10" db="EMBL/GenBank/DDBJ databases">
        <title>Genome assemblies of two species of porcelain crab, Petrolisthes cinctipes and Petrolisthes manimaculis (Anomura: Porcellanidae).</title>
        <authorList>
            <person name="Angst P."/>
        </authorList>
    </citation>
    <scope>NUCLEOTIDE SEQUENCE</scope>
    <source>
        <strain evidence="3">PB745_01</strain>
        <tissue evidence="3">Gill</tissue>
    </source>
</reference>
<feature type="domain" description="Reverse transcriptase" evidence="2">
    <location>
        <begin position="267"/>
        <end position="522"/>
    </location>
</feature>
<dbReference type="Proteomes" id="UP001286313">
    <property type="component" value="Unassembled WGS sequence"/>
</dbReference>
<evidence type="ECO:0000256" key="1">
    <source>
        <dbReference type="SAM" id="Coils"/>
    </source>
</evidence>
<dbReference type="InterPro" id="IPR043502">
    <property type="entry name" value="DNA/RNA_pol_sf"/>
</dbReference>
<dbReference type="Pfam" id="PF00078">
    <property type="entry name" value="RVT_1"/>
    <property type="match status" value="1"/>
</dbReference>
<dbReference type="GO" id="GO:0071897">
    <property type="term" value="P:DNA biosynthetic process"/>
    <property type="evidence" value="ECO:0007669"/>
    <property type="project" value="UniProtKB-ARBA"/>
</dbReference>
<name>A0AAE1KQQ0_PETCI</name>
<gene>
    <name evidence="3" type="ORF">Pcinc_016712</name>
</gene>
<comment type="caution">
    <text evidence="3">The sequence shown here is derived from an EMBL/GenBank/DDBJ whole genome shotgun (WGS) entry which is preliminary data.</text>
</comment>
<dbReference type="InterPro" id="IPR000477">
    <property type="entry name" value="RT_dom"/>
</dbReference>
<dbReference type="EMBL" id="JAWQEG010001533">
    <property type="protein sequence ID" value="KAK3878665.1"/>
    <property type="molecule type" value="Genomic_DNA"/>
</dbReference>
<evidence type="ECO:0000313" key="3">
    <source>
        <dbReference type="EMBL" id="KAK3878665.1"/>
    </source>
</evidence>
<proteinExistence type="predicted"/>
<dbReference type="PANTHER" id="PTHR19446">
    <property type="entry name" value="REVERSE TRANSCRIPTASES"/>
    <property type="match status" value="1"/>
</dbReference>
<accession>A0AAE1KQQ0</accession>
<evidence type="ECO:0000259" key="2">
    <source>
        <dbReference type="PROSITE" id="PS50878"/>
    </source>
</evidence>
<keyword evidence="4" id="KW-1185">Reference proteome</keyword>
<dbReference type="PROSITE" id="PS50878">
    <property type="entry name" value="RT_POL"/>
    <property type="match status" value="1"/>
</dbReference>
<evidence type="ECO:0000313" key="4">
    <source>
        <dbReference type="Proteomes" id="UP001286313"/>
    </source>
</evidence>
<dbReference type="SUPFAM" id="SSF56672">
    <property type="entry name" value="DNA/RNA polymerases"/>
    <property type="match status" value="1"/>
</dbReference>
<keyword evidence="1" id="KW-0175">Coiled coil</keyword>
<sequence length="569" mass="64555">MKYQADKSPSDSGNIGFNALNLFSPLTNWTAIRNELRQVSWDSTEGDQQPETLYEEITRVCLVICTHHSPKRRLNKKKNDIPKDRRIIMRKRAAVRKKFKDTKSEHNKRLIEARLERMDQELRESVRRQQQLTEKNAVEAIKTNPKYFYTYAKNNSKLKTDVMALTDADGNLENDPPKLCELFSQQFAGVFNAPLRTMAIDDSGSFFRSGATEHQELCELQFTDDDILAAIKTIRPTAAPGPDEFPAILLKNCGSEMTKPLQMLFSRSFQTGIIPEPMKKARITPIYKKGLRTDPSNYRPVALTSHIMKVMEKIIVKTVTSYLEMNFLMNPGQHGFRAGYSCLSQLIEHYENILESLEKGHNVDVVYLDFEKAFDKVDHGVLLHKLRDFGITGTLGKWIHSFLTNRTQCVTVKGVTSRASEVVSGVPQGSVLGPMLFLVHIADINSTVVHSTVRSFADDTRVQGEITDINSAVQLQEDLKAIYVWAEKNNMNFNDTKFELMRYGNNNEIKNQTSYEALDKFLKSVPDEPRLDHYRTAAESNAIDDQLCYLRTNGITIPGEEASPCPGSP</sequence>
<dbReference type="CDD" id="cd01650">
    <property type="entry name" value="RT_nLTR_like"/>
    <property type="match status" value="1"/>
</dbReference>
<dbReference type="AlphaFoldDB" id="A0AAE1KQQ0"/>
<protein>
    <recommendedName>
        <fullName evidence="2">Reverse transcriptase domain-containing protein</fullName>
    </recommendedName>
</protein>
<feature type="coiled-coil region" evidence="1">
    <location>
        <begin position="108"/>
        <end position="135"/>
    </location>
</feature>